<keyword evidence="5" id="KW-1185">Reference proteome</keyword>
<keyword evidence="2" id="KW-0732">Signal</keyword>
<dbReference type="InterPro" id="IPR013783">
    <property type="entry name" value="Ig-like_fold"/>
</dbReference>
<feature type="chain" id="PRO_5029895849" description="Calcium-activated chloride channel N-terminal domain-containing protein" evidence="2">
    <location>
        <begin position="18"/>
        <end position="462"/>
    </location>
</feature>
<dbReference type="Proteomes" id="UP000593567">
    <property type="component" value="Unassembled WGS sequence"/>
</dbReference>
<protein>
    <recommendedName>
        <fullName evidence="3">Calcium-activated chloride channel N-terminal domain-containing protein</fullName>
    </recommendedName>
</protein>
<feature type="region of interest" description="Disordered" evidence="1">
    <location>
        <begin position="172"/>
        <end position="199"/>
    </location>
</feature>
<dbReference type="Pfam" id="PF08434">
    <property type="entry name" value="CLCA"/>
    <property type="match status" value="1"/>
</dbReference>
<dbReference type="InterPro" id="IPR013642">
    <property type="entry name" value="CLCA_N"/>
</dbReference>
<reference evidence="4" key="1">
    <citation type="submission" date="2020-06" db="EMBL/GenBank/DDBJ databases">
        <title>Draft genome of Bugula neritina, a colonial animal packing powerful symbionts and potential medicines.</title>
        <authorList>
            <person name="Rayko M."/>
        </authorList>
    </citation>
    <scope>NUCLEOTIDE SEQUENCE [LARGE SCALE GENOMIC DNA]</scope>
    <source>
        <strain evidence="4">Kwan_BN1</strain>
    </source>
</reference>
<dbReference type="EMBL" id="VXIV02000299">
    <property type="protein sequence ID" value="KAF6039154.1"/>
    <property type="molecule type" value="Genomic_DNA"/>
</dbReference>
<evidence type="ECO:0000259" key="3">
    <source>
        <dbReference type="Pfam" id="PF08434"/>
    </source>
</evidence>
<name>A0A7J7KLX1_BUGNE</name>
<accession>A0A7J7KLX1</accession>
<feature type="compositionally biased region" description="Polar residues" evidence="1">
    <location>
        <begin position="172"/>
        <end position="191"/>
    </location>
</feature>
<dbReference type="Gene3D" id="2.60.40.10">
    <property type="entry name" value="Immunoglobulins"/>
    <property type="match status" value="1"/>
</dbReference>
<evidence type="ECO:0000313" key="4">
    <source>
        <dbReference type="EMBL" id="KAF6039154.1"/>
    </source>
</evidence>
<organism evidence="4 5">
    <name type="scientific">Bugula neritina</name>
    <name type="common">Brown bryozoan</name>
    <name type="synonym">Sertularia neritina</name>
    <dbReference type="NCBI Taxonomy" id="10212"/>
    <lineage>
        <taxon>Eukaryota</taxon>
        <taxon>Metazoa</taxon>
        <taxon>Spiralia</taxon>
        <taxon>Lophotrochozoa</taxon>
        <taxon>Bryozoa</taxon>
        <taxon>Gymnolaemata</taxon>
        <taxon>Cheilostomatida</taxon>
        <taxon>Flustrina</taxon>
        <taxon>Buguloidea</taxon>
        <taxon>Bugulidae</taxon>
        <taxon>Bugula</taxon>
    </lineage>
</organism>
<dbReference type="OrthoDB" id="687730at2759"/>
<feature type="signal peptide" evidence="2">
    <location>
        <begin position="1"/>
        <end position="17"/>
    </location>
</feature>
<dbReference type="AlphaFoldDB" id="A0A7J7KLX1"/>
<evidence type="ECO:0000256" key="1">
    <source>
        <dbReference type="SAM" id="MobiDB-lite"/>
    </source>
</evidence>
<sequence length="462" mass="51769">MNWVFFLYFSVMSVASGRNIVKEFAHLKWGLFDEDVSINEKVAFRLHNENSELSSTRCGEYDGSFVNQITGEICDMSKEKDPNCLYVPTAAKTDSSILYAHHLPSVTKFCSKETHYRGHPNRQNRLCEDRSAWEVMNNLPDFGVDHQKKRIENFSLIPRIKIIQEIGAKSRTNQRPITENPNGLKTTPTTTVEEDEKKSENEIEYKITEKDADDVNVVSVTAKPVPNSEPIAINTRVDSYDIDFKPNSTVNYYFISGVFIVSNFTGSVTDRTPPDRITDLLADFGSERNGNTIFTLSWTAPGNDLNVGRASNYTFYVSNDSSTSNLQVLPHNHKSILTNVSSLLVDAGTNLELEINFENLKGNSTLKTFYIRIAAEDDKGNLADYSNHASLSKANSNSLSQFLPPNTTTITLAASSPSSVTLDAYAINSTNNNSRTTPNRQTFADDVGTEHWTWTDWGYIIK</sequence>
<feature type="domain" description="Calcium-activated chloride channel N-terminal" evidence="3">
    <location>
        <begin position="16"/>
        <end position="143"/>
    </location>
</feature>
<evidence type="ECO:0000313" key="5">
    <source>
        <dbReference type="Proteomes" id="UP000593567"/>
    </source>
</evidence>
<comment type="caution">
    <text evidence="4">The sequence shown here is derived from an EMBL/GenBank/DDBJ whole genome shotgun (WGS) entry which is preliminary data.</text>
</comment>
<gene>
    <name evidence="4" type="ORF">EB796_002536</name>
</gene>
<evidence type="ECO:0000256" key="2">
    <source>
        <dbReference type="SAM" id="SignalP"/>
    </source>
</evidence>
<proteinExistence type="predicted"/>